<keyword evidence="12 15" id="KW-0472">Membrane</keyword>
<keyword evidence="5" id="KW-0808">Transferase</keyword>
<keyword evidence="6 15" id="KW-0812">Transmembrane</keyword>
<dbReference type="InterPro" id="IPR002657">
    <property type="entry name" value="BilAc:Na_symport/Acr3"/>
</dbReference>
<feature type="region of interest" description="Disordered" evidence="14">
    <location>
        <begin position="1341"/>
        <end position="1375"/>
    </location>
</feature>
<keyword evidence="8" id="KW-0418">Kinase</keyword>
<reference evidence="19" key="1">
    <citation type="submission" date="2016-04" db="UniProtKB">
        <authorList>
            <consortium name="WormBaseParasite"/>
        </authorList>
    </citation>
    <scope>IDENTIFICATION</scope>
</reference>
<comment type="similarity">
    <text evidence="3">Belongs to the REXO1/REXO3 family.</text>
</comment>
<dbReference type="PANTHER" id="PTHR12801:SF82">
    <property type="entry name" value="RNA EXONUCLEASE 5"/>
    <property type="match status" value="1"/>
</dbReference>
<dbReference type="Pfam" id="PF01758">
    <property type="entry name" value="SBF"/>
    <property type="match status" value="1"/>
</dbReference>
<evidence type="ECO:0000259" key="16">
    <source>
        <dbReference type="SMART" id="SM00479"/>
    </source>
</evidence>
<dbReference type="CDD" id="cd06145">
    <property type="entry name" value="REX1_like"/>
    <property type="match status" value="1"/>
</dbReference>
<dbReference type="InterPro" id="IPR005522">
    <property type="entry name" value="IPK"/>
</dbReference>
<dbReference type="GO" id="GO:0016020">
    <property type="term" value="C:membrane"/>
    <property type="evidence" value="ECO:0007669"/>
    <property type="project" value="UniProtKB-SubCell"/>
</dbReference>
<feature type="transmembrane region" description="Helical" evidence="15">
    <location>
        <begin position="1181"/>
        <end position="1203"/>
    </location>
</feature>
<dbReference type="PANTHER" id="PTHR12801">
    <property type="entry name" value="RNA EXONUCLEASE REXO1 / RECO3 FAMILY MEMBER-RELATED"/>
    <property type="match status" value="1"/>
</dbReference>
<evidence type="ECO:0000256" key="10">
    <source>
        <dbReference type="ARBA" id="ARBA00022839"/>
    </source>
</evidence>
<evidence type="ECO:0000256" key="2">
    <source>
        <dbReference type="ARBA" id="ARBA00004141"/>
    </source>
</evidence>
<dbReference type="InterPro" id="IPR038770">
    <property type="entry name" value="Na+/solute_symporter_sf"/>
</dbReference>
<keyword evidence="13" id="KW-0539">Nucleus</keyword>
<dbReference type="Gene3D" id="3.30.470.160">
    <property type="entry name" value="Inositol polyphosphate kinase"/>
    <property type="match status" value="1"/>
</dbReference>
<feature type="transmembrane region" description="Helical" evidence="15">
    <location>
        <begin position="1116"/>
        <end position="1136"/>
    </location>
</feature>
<dbReference type="InterPro" id="IPR036397">
    <property type="entry name" value="RNaseH_sf"/>
</dbReference>
<dbReference type="GO" id="GO:0032958">
    <property type="term" value="P:inositol phosphate biosynthetic process"/>
    <property type="evidence" value="ECO:0007669"/>
    <property type="project" value="InterPro"/>
</dbReference>
<feature type="compositionally biased region" description="Basic and acidic residues" evidence="14">
    <location>
        <begin position="1356"/>
        <end position="1375"/>
    </location>
</feature>
<reference evidence="17 18" key="2">
    <citation type="submission" date="2018-11" db="EMBL/GenBank/DDBJ databases">
        <authorList>
            <consortium name="Pathogen Informatics"/>
        </authorList>
    </citation>
    <scope>NUCLEOTIDE SEQUENCE [LARGE SCALE GENOMIC DNA]</scope>
</reference>
<dbReference type="OrthoDB" id="206335at2759"/>
<sequence length="1375" mass="152845">MVMSSDDRDGFQEARSKNKRPIVYLSPSHKSNKILNPVELQKFLGLCFLPQHYKSLPNWIILKKPLLLKSVVVIEYNGNPGQISDSSLFTEMFPINARFFSPSNYHSSWEHDLLFVPGSYLTPHAREMALSGKAVTTPVVKRRGVDPNAVSLGNLIQNKHYKEAALELKEPKHEKHFPLPDAFSEDIFDRTLLLLSIDQMISEQVPLPRKLAGSSWKPSWSSFVPLKKIYEPVTAQSPMFGLDCEMVCTKVGSELARVTLVDEMGCVIMDRLVKPDHPVEDYVTRFSGITREMLAGIETRVPDIQEEMSKLLPPDAILVGHSIENDLKALKIFHPYLMDTSVLFNFSNNRRAKPKLRFLAQVFLGKSIQCGKGGHSSSEDAKAALDLVRLKLSQSVDFGDSTSSWVFPQNNFSSPAATNGNNTASPQFKPNIANLAELNASGARSVPESLRAYLNFLCRKYTEVAPFHLADCLLAGLKVPYCIQMDKLNDDVENGKEESMDLEEGEVVENEEDVSKTEPELVGPPMFKRPGKKAIRWIANQAQSLKFVMTRIGKPVKWDWNKENRKFTKFASTVYMQLRPHSLLIILASGSTVVPQNYANPTTKITRAFITVTNPSEFAMAAVEPLFDLESIPNLPDNLLPFPHQVGGHGSKATSVEFEMLRDPVERIFYKMVPRDERSIREANFYLSVFADTAPPEIAQLREVIPTFRGIFKVPSSGVLYIALEDLTADLANPSICDLKVGQFACPPDAGDKKIQHEMSKYPDRGTVGFLLTGMKVYDKKANRYLTVPRYYGRTVPAEHIFERGLLPFLQGDFDLAKSFLPLISKVRSIFVDKPKLPMALYSSSLLLIYDENRNNLIAKLVDFAHWRPAPEADDPSGVYMKLSTLLFTLIAFSLNGCAFSGETIGGLPTDSNYLNVRKILDKRITKNGSHVISTYSDEDAKLSISLQCDAQYLQVFERSGSYNLNCSLSYTSSSSVILNFISDYPVSVEFSSPYSLTLPASTDTDHMNIVLPLTIDQIGDSYIVTHAIVGKDEKVAVGLRMLVLRKGGITDVLFRVGLIFLLILATFFMGCEVEIDIIKSYLRRPIGPLLGFFCQFVIMPAMSIALAKLTPINPAFGFGLFISGCCPGGGASNVWTRLLGGDINLSVTMTLFSSVAALGMLPLLLFIFTRFFTAIDTSAVPYGPIVVTLLYLFFPIIAGLLIRHFRPNWADKLKRGVRPTSFIFLIYVILFGTLTNLSIFRLMGRYPLLIAVGGALPTFGYLVGLLAALICRRPWPVVTAISVETGVQNVGIAILILIYAIPQPQGDLGAVMPIIISLTTPLFLLIWFVVRCIVVRRRKTKQDSEEDVCESVENGDVKSSNEDPSESAKSDASV</sequence>
<dbReference type="GO" id="GO:0005634">
    <property type="term" value="C:nucleus"/>
    <property type="evidence" value="ECO:0007669"/>
    <property type="project" value="UniProtKB-SubCell"/>
</dbReference>
<keyword evidence="10" id="KW-0269">Exonuclease</keyword>
<dbReference type="GO" id="GO:0004527">
    <property type="term" value="F:exonuclease activity"/>
    <property type="evidence" value="ECO:0007669"/>
    <property type="project" value="UniProtKB-KW"/>
</dbReference>
<feature type="transmembrane region" description="Helical" evidence="15">
    <location>
        <begin position="1148"/>
        <end position="1169"/>
    </location>
</feature>
<dbReference type="Proteomes" id="UP000278807">
    <property type="component" value="Unassembled WGS sequence"/>
</dbReference>
<evidence type="ECO:0000256" key="5">
    <source>
        <dbReference type="ARBA" id="ARBA00022679"/>
    </source>
</evidence>
<keyword evidence="18" id="KW-1185">Reference proteome</keyword>
<feature type="transmembrane region" description="Helical" evidence="15">
    <location>
        <begin position="1309"/>
        <end position="1331"/>
    </location>
</feature>
<dbReference type="InterPro" id="IPR012337">
    <property type="entry name" value="RNaseH-like_sf"/>
</dbReference>
<evidence type="ECO:0000256" key="8">
    <source>
        <dbReference type="ARBA" id="ARBA00022777"/>
    </source>
</evidence>
<dbReference type="InterPro" id="IPR013520">
    <property type="entry name" value="Ribonucl_H"/>
</dbReference>
<keyword evidence="11 15" id="KW-1133">Transmembrane helix</keyword>
<gene>
    <name evidence="17" type="ORF">HNAJ_LOCUS1803</name>
</gene>
<dbReference type="Gene3D" id="1.20.1530.20">
    <property type="match status" value="1"/>
</dbReference>
<keyword evidence="7" id="KW-0540">Nuclease</keyword>
<evidence type="ECO:0000256" key="12">
    <source>
        <dbReference type="ARBA" id="ARBA00023136"/>
    </source>
</evidence>
<evidence type="ECO:0000256" key="6">
    <source>
        <dbReference type="ARBA" id="ARBA00022692"/>
    </source>
</evidence>
<evidence type="ECO:0000256" key="3">
    <source>
        <dbReference type="ARBA" id="ARBA00006357"/>
    </source>
</evidence>
<dbReference type="Gene3D" id="3.30.420.10">
    <property type="entry name" value="Ribonuclease H-like superfamily/Ribonuclease H"/>
    <property type="match status" value="1"/>
</dbReference>
<feature type="region of interest" description="Disordered" evidence="14">
    <location>
        <begin position="493"/>
        <end position="525"/>
    </location>
</feature>
<evidence type="ECO:0000256" key="15">
    <source>
        <dbReference type="SAM" id="Phobius"/>
    </source>
</evidence>
<accession>A0A0R3T428</accession>
<evidence type="ECO:0000313" key="19">
    <source>
        <dbReference type="WBParaSite" id="HNAJ_0000180401-mRNA-1"/>
    </source>
</evidence>
<protein>
    <submittedName>
        <fullName evidence="19">Exonuclease domain-containing protein</fullName>
    </submittedName>
</protein>
<dbReference type="InterPro" id="IPR034922">
    <property type="entry name" value="REX1-like_exo"/>
</dbReference>
<dbReference type="EMBL" id="UZAE01000763">
    <property type="protein sequence ID" value="VDN97662.1"/>
    <property type="molecule type" value="Genomic_DNA"/>
</dbReference>
<dbReference type="Pfam" id="PF00929">
    <property type="entry name" value="RNase_T"/>
    <property type="match status" value="1"/>
</dbReference>
<dbReference type="Pfam" id="PF03770">
    <property type="entry name" value="IPK"/>
    <property type="match status" value="1"/>
</dbReference>
<feature type="domain" description="Exonuclease" evidence="16">
    <location>
        <begin position="238"/>
        <end position="397"/>
    </location>
</feature>
<dbReference type="InterPro" id="IPR047021">
    <property type="entry name" value="REXO1/3/4-like"/>
</dbReference>
<feature type="compositionally biased region" description="Acidic residues" evidence="14">
    <location>
        <begin position="500"/>
        <end position="512"/>
    </location>
</feature>
<keyword evidence="9" id="KW-0378">Hydrolase</keyword>
<evidence type="ECO:0000256" key="11">
    <source>
        <dbReference type="ARBA" id="ARBA00022989"/>
    </source>
</evidence>
<feature type="transmembrane region" description="Helical" evidence="15">
    <location>
        <begin position="1247"/>
        <end position="1271"/>
    </location>
</feature>
<dbReference type="STRING" id="102285.A0A0R3T428"/>
<dbReference type="SUPFAM" id="SSF53098">
    <property type="entry name" value="Ribonuclease H-like"/>
    <property type="match status" value="1"/>
</dbReference>
<dbReference type="WBParaSite" id="HNAJ_0000180401-mRNA-1">
    <property type="protein sequence ID" value="HNAJ_0000180401-mRNA-1"/>
    <property type="gene ID" value="HNAJ_0000180401"/>
</dbReference>
<evidence type="ECO:0000256" key="13">
    <source>
        <dbReference type="ARBA" id="ARBA00023242"/>
    </source>
</evidence>
<dbReference type="GO" id="GO:0003676">
    <property type="term" value="F:nucleic acid binding"/>
    <property type="evidence" value="ECO:0007669"/>
    <property type="project" value="InterPro"/>
</dbReference>
<organism evidence="19">
    <name type="scientific">Rodentolepis nana</name>
    <name type="common">Dwarf tapeworm</name>
    <name type="synonym">Hymenolepis nana</name>
    <dbReference type="NCBI Taxonomy" id="102285"/>
    <lineage>
        <taxon>Eukaryota</taxon>
        <taxon>Metazoa</taxon>
        <taxon>Spiralia</taxon>
        <taxon>Lophotrochozoa</taxon>
        <taxon>Platyhelminthes</taxon>
        <taxon>Cestoda</taxon>
        <taxon>Eucestoda</taxon>
        <taxon>Cyclophyllidea</taxon>
        <taxon>Hymenolepididae</taxon>
        <taxon>Rodentolepis</taxon>
    </lineage>
</organism>
<dbReference type="SMART" id="SM00479">
    <property type="entry name" value="EXOIII"/>
    <property type="match status" value="1"/>
</dbReference>
<dbReference type="FunFam" id="3.30.420.10:FF:000019">
    <property type="entry name" value="RNA exonuclease NEF-sp"/>
    <property type="match status" value="1"/>
</dbReference>
<dbReference type="SUPFAM" id="SSF56104">
    <property type="entry name" value="SAICAR synthase-like"/>
    <property type="match status" value="1"/>
</dbReference>
<evidence type="ECO:0000256" key="7">
    <source>
        <dbReference type="ARBA" id="ARBA00022722"/>
    </source>
</evidence>
<evidence type="ECO:0000313" key="18">
    <source>
        <dbReference type="Proteomes" id="UP000278807"/>
    </source>
</evidence>
<proteinExistence type="inferred from homology"/>
<evidence type="ECO:0000256" key="4">
    <source>
        <dbReference type="ARBA" id="ARBA00007374"/>
    </source>
</evidence>
<feature type="transmembrane region" description="Helical" evidence="15">
    <location>
        <begin position="1278"/>
        <end position="1303"/>
    </location>
</feature>
<feature type="transmembrane region" description="Helical" evidence="15">
    <location>
        <begin position="1053"/>
        <end position="1070"/>
    </location>
</feature>
<feature type="transmembrane region" description="Helical" evidence="15">
    <location>
        <begin position="1090"/>
        <end position="1110"/>
    </location>
</feature>
<dbReference type="GO" id="GO:0016301">
    <property type="term" value="F:kinase activity"/>
    <property type="evidence" value="ECO:0007669"/>
    <property type="project" value="UniProtKB-KW"/>
</dbReference>
<dbReference type="InterPro" id="IPR038286">
    <property type="entry name" value="IPK_sf"/>
</dbReference>
<evidence type="ECO:0000256" key="9">
    <source>
        <dbReference type="ARBA" id="ARBA00022801"/>
    </source>
</evidence>
<comment type="similarity">
    <text evidence="4">Belongs to the inositol phosphokinase (IPK) family.</text>
</comment>
<name>A0A0R3T428_RODNA</name>
<evidence type="ECO:0000313" key="17">
    <source>
        <dbReference type="EMBL" id="VDN97662.1"/>
    </source>
</evidence>
<evidence type="ECO:0000256" key="14">
    <source>
        <dbReference type="SAM" id="MobiDB-lite"/>
    </source>
</evidence>
<evidence type="ECO:0000256" key="1">
    <source>
        <dbReference type="ARBA" id="ARBA00004123"/>
    </source>
</evidence>
<comment type="subcellular location">
    <subcellularLocation>
        <location evidence="2">Membrane</location>
        <topology evidence="2">Multi-pass membrane protein</topology>
    </subcellularLocation>
    <subcellularLocation>
        <location evidence="1">Nucleus</location>
    </subcellularLocation>
</comment>
<feature type="transmembrane region" description="Helical" evidence="15">
    <location>
        <begin position="1223"/>
        <end position="1241"/>
    </location>
</feature>